<proteinExistence type="predicted"/>
<accession>A0A6J7F7Z9</accession>
<protein>
    <submittedName>
        <fullName evidence="2">Unannotated protein</fullName>
    </submittedName>
</protein>
<evidence type="ECO:0000313" key="2">
    <source>
        <dbReference type="EMBL" id="CAB4892512.1"/>
    </source>
</evidence>
<evidence type="ECO:0000256" key="1">
    <source>
        <dbReference type="SAM" id="Phobius"/>
    </source>
</evidence>
<organism evidence="2">
    <name type="scientific">freshwater metagenome</name>
    <dbReference type="NCBI Taxonomy" id="449393"/>
    <lineage>
        <taxon>unclassified sequences</taxon>
        <taxon>metagenomes</taxon>
        <taxon>ecological metagenomes</taxon>
    </lineage>
</organism>
<keyword evidence="1" id="KW-0812">Transmembrane</keyword>
<reference evidence="2" key="1">
    <citation type="submission" date="2020-05" db="EMBL/GenBank/DDBJ databases">
        <authorList>
            <person name="Chiriac C."/>
            <person name="Salcher M."/>
            <person name="Ghai R."/>
            <person name="Kavagutti S V."/>
        </authorList>
    </citation>
    <scope>NUCLEOTIDE SEQUENCE</scope>
</reference>
<name>A0A6J7F7Z9_9ZZZZ</name>
<dbReference type="AlphaFoldDB" id="A0A6J7F7Z9"/>
<feature type="transmembrane region" description="Helical" evidence="1">
    <location>
        <begin position="138"/>
        <end position="158"/>
    </location>
</feature>
<sequence length="172" mass="18616">MSAYVTEVDAKHALNINTWRNLSKDKVLQFLQTMPQMDPAVALKVVAQIPEITSLARGAIDDAAKAYDGALVSNEHSYAAAQQFAREGLAILREELARDNLTPEDRMRVLAQISEAIDAVFEKETENKHFIAHMHGQTLATIGMGVLTVVGVVAAAAWTGQKPSLGSLFGKS</sequence>
<keyword evidence="1" id="KW-1133">Transmembrane helix</keyword>
<dbReference type="EMBL" id="CAFBMK010000003">
    <property type="protein sequence ID" value="CAB4892512.1"/>
    <property type="molecule type" value="Genomic_DNA"/>
</dbReference>
<keyword evidence="1" id="KW-0472">Membrane</keyword>
<gene>
    <name evidence="2" type="ORF">UFOPK3564_00101</name>
</gene>